<comment type="caution">
    <text evidence="4">The sequence shown here is derived from an EMBL/GenBank/DDBJ whole genome shotgun (WGS) entry which is preliminary data.</text>
</comment>
<evidence type="ECO:0000313" key="5">
    <source>
        <dbReference type="Proteomes" id="UP001162483"/>
    </source>
</evidence>
<protein>
    <recommendedName>
        <fullName evidence="3">RRM domain-containing protein</fullName>
    </recommendedName>
</protein>
<dbReference type="EMBL" id="CATNWA010021576">
    <property type="protein sequence ID" value="CAI9623186.1"/>
    <property type="molecule type" value="Genomic_DNA"/>
</dbReference>
<feature type="non-terminal residue" evidence="4">
    <location>
        <position position="1"/>
    </location>
</feature>
<keyword evidence="1 2" id="KW-0694">RNA-binding</keyword>
<evidence type="ECO:0000259" key="3">
    <source>
        <dbReference type="PROSITE" id="PS50102"/>
    </source>
</evidence>
<feature type="domain" description="RRM" evidence="3">
    <location>
        <begin position="52"/>
        <end position="130"/>
    </location>
</feature>
<dbReference type="Gene3D" id="3.30.70.330">
    <property type="match status" value="1"/>
</dbReference>
<dbReference type="PANTHER" id="PTHR21245">
    <property type="entry name" value="HETEROGENEOUS NUCLEAR RIBONUCLEOPROTEIN"/>
    <property type="match status" value="1"/>
</dbReference>
<gene>
    <name evidence="4" type="ORF">SPARVUS_LOCUS16424869</name>
</gene>
<dbReference type="InterPro" id="IPR000504">
    <property type="entry name" value="RRM_dom"/>
</dbReference>
<dbReference type="SMART" id="SM00360">
    <property type="entry name" value="RRM"/>
    <property type="match status" value="1"/>
</dbReference>
<accession>A0ABN9HN13</accession>
<name>A0ABN9HN13_9NEOB</name>
<evidence type="ECO:0000313" key="4">
    <source>
        <dbReference type="EMBL" id="CAI9623186.1"/>
    </source>
</evidence>
<proteinExistence type="predicted"/>
<dbReference type="PROSITE" id="PS50102">
    <property type="entry name" value="RRM"/>
    <property type="match status" value="1"/>
</dbReference>
<evidence type="ECO:0000256" key="2">
    <source>
        <dbReference type="PROSITE-ProRule" id="PRU00176"/>
    </source>
</evidence>
<sequence length="197" mass="22055">QQVWISSVNKLNKEALSQWVKENNVLLEQVNGQRIYRGSTEGFVVEAPPFGTEVFIGSIPQEIYEDRLIPLFETIGRLFEFRLMMTFSGLNRGFAYARYLSKRQAGLAIFRLNGYEIQSGCKIVVCRSTEKCELILDGLPCLFDRSSLTSVLCEVTTGIQAVSLFASPLADMKNIAIVKYNSHKEAALAKKSLCEGL</sequence>
<dbReference type="InterPro" id="IPR035979">
    <property type="entry name" value="RBD_domain_sf"/>
</dbReference>
<dbReference type="Pfam" id="PF00076">
    <property type="entry name" value="RRM_1"/>
    <property type="match status" value="1"/>
</dbReference>
<organism evidence="4 5">
    <name type="scientific">Staurois parvus</name>
    <dbReference type="NCBI Taxonomy" id="386267"/>
    <lineage>
        <taxon>Eukaryota</taxon>
        <taxon>Metazoa</taxon>
        <taxon>Chordata</taxon>
        <taxon>Craniata</taxon>
        <taxon>Vertebrata</taxon>
        <taxon>Euteleostomi</taxon>
        <taxon>Amphibia</taxon>
        <taxon>Batrachia</taxon>
        <taxon>Anura</taxon>
        <taxon>Neobatrachia</taxon>
        <taxon>Ranoidea</taxon>
        <taxon>Ranidae</taxon>
        <taxon>Staurois</taxon>
    </lineage>
</organism>
<keyword evidence="5" id="KW-1185">Reference proteome</keyword>
<dbReference type="SUPFAM" id="SSF54928">
    <property type="entry name" value="RNA-binding domain, RBD"/>
    <property type="match status" value="1"/>
</dbReference>
<reference evidence="4" key="1">
    <citation type="submission" date="2023-05" db="EMBL/GenBank/DDBJ databases">
        <authorList>
            <person name="Stuckert A."/>
        </authorList>
    </citation>
    <scope>NUCLEOTIDE SEQUENCE</scope>
</reference>
<dbReference type="InterPro" id="IPR012677">
    <property type="entry name" value="Nucleotide-bd_a/b_plait_sf"/>
</dbReference>
<dbReference type="Proteomes" id="UP001162483">
    <property type="component" value="Unassembled WGS sequence"/>
</dbReference>
<evidence type="ECO:0000256" key="1">
    <source>
        <dbReference type="ARBA" id="ARBA00022884"/>
    </source>
</evidence>